<dbReference type="InterPro" id="IPR036390">
    <property type="entry name" value="WH_DNA-bd_sf"/>
</dbReference>
<gene>
    <name evidence="5" type="ORF">A5630_21270</name>
</gene>
<dbReference type="CDD" id="cd07377">
    <property type="entry name" value="WHTH_GntR"/>
    <property type="match status" value="1"/>
</dbReference>
<evidence type="ECO:0000256" key="2">
    <source>
        <dbReference type="ARBA" id="ARBA00023125"/>
    </source>
</evidence>
<evidence type="ECO:0000256" key="3">
    <source>
        <dbReference type="ARBA" id="ARBA00023163"/>
    </source>
</evidence>
<dbReference type="Pfam" id="PF07729">
    <property type="entry name" value="FCD"/>
    <property type="match status" value="1"/>
</dbReference>
<sequence>MIHGGHLSPGDCLPPERVLSEMLDVSRSSLREGLAVLRAEGYVEMRRGIGGGTFITELDVAYARWLATMAADSDLLREIIDVRTAVETQIAWLAAERRVDEQIDEMRSMLDVDGKSLSAQEFRDIDSRFHRMLAEAAGSPRLLALMQSARGELFTPASSLLTSSPTIARSHEEHRDIFAAVAAAEPELAATQMRAHLQSTFNDVALAVADSTANAAHS</sequence>
<dbReference type="GO" id="GO:0003677">
    <property type="term" value="F:DNA binding"/>
    <property type="evidence" value="ECO:0007669"/>
    <property type="project" value="UniProtKB-KW"/>
</dbReference>
<dbReference type="SMART" id="SM00345">
    <property type="entry name" value="HTH_GNTR"/>
    <property type="match status" value="1"/>
</dbReference>
<dbReference type="Proteomes" id="UP000093898">
    <property type="component" value="Unassembled WGS sequence"/>
</dbReference>
<feature type="domain" description="HTH gntR-type" evidence="4">
    <location>
        <begin position="1"/>
        <end position="58"/>
    </location>
</feature>
<organism evidence="5 6">
    <name type="scientific">Mycolicibacterium mucogenicum</name>
    <name type="common">Mycobacterium mucogenicum</name>
    <dbReference type="NCBI Taxonomy" id="56689"/>
    <lineage>
        <taxon>Bacteria</taxon>
        <taxon>Bacillati</taxon>
        <taxon>Actinomycetota</taxon>
        <taxon>Actinomycetes</taxon>
        <taxon>Mycobacteriales</taxon>
        <taxon>Mycobacteriaceae</taxon>
        <taxon>Mycolicibacterium</taxon>
    </lineage>
</organism>
<name>A0A1A3H2G5_MYCMU</name>
<dbReference type="InterPro" id="IPR011711">
    <property type="entry name" value="GntR_C"/>
</dbReference>
<dbReference type="Gene3D" id="1.10.10.10">
    <property type="entry name" value="Winged helix-like DNA-binding domain superfamily/Winged helix DNA-binding domain"/>
    <property type="match status" value="1"/>
</dbReference>
<dbReference type="InterPro" id="IPR008920">
    <property type="entry name" value="TF_FadR/GntR_C"/>
</dbReference>
<keyword evidence="2" id="KW-0238">DNA-binding</keyword>
<dbReference type="PANTHER" id="PTHR43537:SF5">
    <property type="entry name" value="UXU OPERON TRANSCRIPTIONAL REGULATOR"/>
    <property type="match status" value="1"/>
</dbReference>
<dbReference type="EMBL" id="LZLC01000107">
    <property type="protein sequence ID" value="OBJ42240.1"/>
    <property type="molecule type" value="Genomic_DNA"/>
</dbReference>
<protein>
    <recommendedName>
        <fullName evidence="4">HTH gntR-type domain-containing protein</fullName>
    </recommendedName>
</protein>
<dbReference type="PRINTS" id="PR00035">
    <property type="entry name" value="HTHGNTR"/>
</dbReference>
<comment type="caution">
    <text evidence="5">The sequence shown here is derived from an EMBL/GenBank/DDBJ whole genome shotgun (WGS) entry which is preliminary data.</text>
</comment>
<dbReference type="PANTHER" id="PTHR43537">
    <property type="entry name" value="TRANSCRIPTIONAL REGULATOR, GNTR FAMILY"/>
    <property type="match status" value="1"/>
</dbReference>
<accession>A0A1A3H2G5</accession>
<dbReference type="SUPFAM" id="SSF46785">
    <property type="entry name" value="Winged helix' DNA-binding domain"/>
    <property type="match status" value="1"/>
</dbReference>
<keyword evidence="1" id="KW-0805">Transcription regulation</keyword>
<evidence type="ECO:0000313" key="5">
    <source>
        <dbReference type="EMBL" id="OBJ42240.1"/>
    </source>
</evidence>
<evidence type="ECO:0000256" key="1">
    <source>
        <dbReference type="ARBA" id="ARBA00023015"/>
    </source>
</evidence>
<dbReference type="AlphaFoldDB" id="A0A1A3H2G5"/>
<dbReference type="Gene3D" id="1.20.120.530">
    <property type="entry name" value="GntR ligand-binding domain-like"/>
    <property type="match status" value="1"/>
</dbReference>
<dbReference type="InterPro" id="IPR000524">
    <property type="entry name" value="Tscrpt_reg_HTH_GntR"/>
</dbReference>
<dbReference type="GO" id="GO:0003700">
    <property type="term" value="F:DNA-binding transcription factor activity"/>
    <property type="evidence" value="ECO:0007669"/>
    <property type="project" value="InterPro"/>
</dbReference>
<dbReference type="SUPFAM" id="SSF48008">
    <property type="entry name" value="GntR ligand-binding domain-like"/>
    <property type="match status" value="1"/>
</dbReference>
<dbReference type="InterPro" id="IPR036388">
    <property type="entry name" value="WH-like_DNA-bd_sf"/>
</dbReference>
<evidence type="ECO:0000313" key="6">
    <source>
        <dbReference type="Proteomes" id="UP000093898"/>
    </source>
</evidence>
<dbReference type="Pfam" id="PF00392">
    <property type="entry name" value="GntR"/>
    <property type="match status" value="1"/>
</dbReference>
<proteinExistence type="predicted"/>
<keyword evidence="3" id="KW-0804">Transcription</keyword>
<dbReference type="PROSITE" id="PS50949">
    <property type="entry name" value="HTH_GNTR"/>
    <property type="match status" value="1"/>
</dbReference>
<dbReference type="SMART" id="SM00895">
    <property type="entry name" value="FCD"/>
    <property type="match status" value="1"/>
</dbReference>
<evidence type="ECO:0000259" key="4">
    <source>
        <dbReference type="PROSITE" id="PS50949"/>
    </source>
</evidence>
<reference evidence="5 6" key="1">
    <citation type="submission" date="2016-06" db="EMBL/GenBank/DDBJ databases">
        <authorList>
            <person name="Kjaerup R.B."/>
            <person name="Dalgaard T.S."/>
            <person name="Juul-Madsen H.R."/>
        </authorList>
    </citation>
    <scope>NUCLEOTIDE SEQUENCE [LARGE SCALE GENOMIC DNA]</scope>
    <source>
        <strain evidence="5 6">1127319.6</strain>
    </source>
</reference>